<comment type="similarity">
    <text evidence="1 7">Belongs to the glycosyl hydrolase 31 family.</text>
</comment>
<proteinExistence type="inferred from homology"/>
<dbReference type="PaxDb" id="3218-PP1S264_36V6.1"/>
<reference evidence="12 14" key="2">
    <citation type="journal article" date="2018" name="Plant J.">
        <title>The Physcomitrella patens chromosome-scale assembly reveals moss genome structure and evolution.</title>
        <authorList>
            <person name="Lang D."/>
            <person name="Ullrich K.K."/>
            <person name="Murat F."/>
            <person name="Fuchs J."/>
            <person name="Jenkins J."/>
            <person name="Haas F.B."/>
            <person name="Piednoel M."/>
            <person name="Gundlach H."/>
            <person name="Van Bel M."/>
            <person name="Meyberg R."/>
            <person name="Vives C."/>
            <person name="Morata J."/>
            <person name="Symeonidi A."/>
            <person name="Hiss M."/>
            <person name="Muchero W."/>
            <person name="Kamisugi Y."/>
            <person name="Saleh O."/>
            <person name="Blanc G."/>
            <person name="Decker E.L."/>
            <person name="van Gessel N."/>
            <person name="Grimwood J."/>
            <person name="Hayes R.D."/>
            <person name="Graham S.W."/>
            <person name="Gunter L.E."/>
            <person name="McDaniel S.F."/>
            <person name="Hoernstein S.N.W."/>
            <person name="Larsson A."/>
            <person name="Li F.W."/>
            <person name="Perroud P.F."/>
            <person name="Phillips J."/>
            <person name="Ranjan P."/>
            <person name="Rokshar D.S."/>
            <person name="Rothfels C.J."/>
            <person name="Schneider L."/>
            <person name="Shu S."/>
            <person name="Stevenson D.W."/>
            <person name="Thummler F."/>
            <person name="Tillich M."/>
            <person name="Villarreal Aguilar J.C."/>
            <person name="Widiez T."/>
            <person name="Wong G.K."/>
            <person name="Wymore A."/>
            <person name="Zhang Y."/>
            <person name="Zimmer A.D."/>
            <person name="Quatrano R.S."/>
            <person name="Mayer K.F.X."/>
            <person name="Goodstein D."/>
            <person name="Casacuberta J.M."/>
            <person name="Vandepoele K."/>
            <person name="Reski R."/>
            <person name="Cuming A.C."/>
            <person name="Tuskan G.A."/>
            <person name="Maumus F."/>
            <person name="Salse J."/>
            <person name="Schmutz J."/>
            <person name="Rensing S.A."/>
        </authorList>
    </citation>
    <scope>NUCLEOTIDE SEQUENCE [LARGE SCALE GENOMIC DNA]</scope>
    <source>
        <strain evidence="13 14">cv. Gransden 2004</strain>
    </source>
</reference>
<dbReference type="InterPro" id="IPR011013">
    <property type="entry name" value="Gal_mutarotase_sf_dom"/>
</dbReference>
<dbReference type="GeneID" id="112284528"/>
<feature type="domain" description="Glycosyl hydrolase family 31 C-terminal" evidence="11">
    <location>
        <begin position="689"/>
        <end position="779"/>
    </location>
</feature>
<feature type="chain" id="PRO_5043158279" description="Maltase" evidence="8">
    <location>
        <begin position="33"/>
        <end position="944"/>
    </location>
</feature>
<dbReference type="Gene3D" id="2.60.40.1760">
    <property type="entry name" value="glycosyl hydrolase (family 31)"/>
    <property type="match status" value="1"/>
</dbReference>
<dbReference type="CDD" id="cd06602">
    <property type="entry name" value="GH31_MGAM_SI_GAA"/>
    <property type="match status" value="1"/>
</dbReference>
<dbReference type="Proteomes" id="UP000006727">
    <property type="component" value="Chromosome 7"/>
</dbReference>
<dbReference type="Gene3D" id="2.60.40.1180">
    <property type="entry name" value="Golgi alpha-mannosidase II"/>
    <property type="match status" value="2"/>
</dbReference>
<dbReference type="Gramene" id="Pp3c7_14540V3.1">
    <property type="protein sequence ID" value="Pp3c7_14540V3.1"/>
    <property type="gene ID" value="Pp3c7_14540"/>
</dbReference>
<reference evidence="12 14" key="1">
    <citation type="journal article" date="2008" name="Science">
        <title>The Physcomitrella genome reveals evolutionary insights into the conquest of land by plants.</title>
        <authorList>
            <person name="Rensing S."/>
            <person name="Lang D."/>
            <person name="Zimmer A."/>
            <person name="Terry A."/>
            <person name="Salamov A."/>
            <person name="Shapiro H."/>
            <person name="Nishiyama T."/>
            <person name="Perroud P.-F."/>
            <person name="Lindquist E."/>
            <person name="Kamisugi Y."/>
            <person name="Tanahashi T."/>
            <person name="Sakakibara K."/>
            <person name="Fujita T."/>
            <person name="Oishi K."/>
            <person name="Shin-I T."/>
            <person name="Kuroki Y."/>
            <person name="Toyoda A."/>
            <person name="Suzuki Y."/>
            <person name="Hashimoto A."/>
            <person name="Yamaguchi K."/>
            <person name="Sugano A."/>
            <person name="Kohara Y."/>
            <person name="Fujiyama A."/>
            <person name="Anterola A."/>
            <person name="Aoki S."/>
            <person name="Ashton N."/>
            <person name="Barbazuk W.B."/>
            <person name="Barker E."/>
            <person name="Bennetzen J."/>
            <person name="Bezanilla M."/>
            <person name="Blankenship R."/>
            <person name="Cho S.H."/>
            <person name="Dutcher S."/>
            <person name="Estelle M."/>
            <person name="Fawcett J.A."/>
            <person name="Gundlach H."/>
            <person name="Hanada K."/>
            <person name="Heyl A."/>
            <person name="Hicks K.A."/>
            <person name="Hugh J."/>
            <person name="Lohr M."/>
            <person name="Mayer K."/>
            <person name="Melkozernov A."/>
            <person name="Murata T."/>
            <person name="Nelson D."/>
            <person name="Pils B."/>
            <person name="Prigge M."/>
            <person name="Reiss B."/>
            <person name="Renner T."/>
            <person name="Rombauts S."/>
            <person name="Rushton P."/>
            <person name="Sanderfoot A."/>
            <person name="Schween G."/>
            <person name="Shiu S.-H."/>
            <person name="Stueber K."/>
            <person name="Theodoulou F.L."/>
            <person name="Tu H."/>
            <person name="Van de Peer Y."/>
            <person name="Verrier P.J."/>
            <person name="Waters E."/>
            <person name="Wood A."/>
            <person name="Yang L."/>
            <person name="Cove D."/>
            <person name="Cuming A."/>
            <person name="Hasebe M."/>
            <person name="Lucas S."/>
            <person name="Mishler D.B."/>
            <person name="Reski R."/>
            <person name="Grigoriev I."/>
            <person name="Quatrano R.S."/>
            <person name="Boore J.L."/>
        </authorList>
    </citation>
    <scope>NUCLEOTIDE SEQUENCE [LARGE SCALE GENOMIC DNA]</scope>
    <source>
        <strain evidence="13 14">cv. Gransden 2004</strain>
    </source>
</reference>
<dbReference type="EnsemblPlants" id="Pp3c7_14540V3.3">
    <property type="protein sequence ID" value="Pp3c7_14540V3.3"/>
    <property type="gene ID" value="Pp3c7_14540"/>
</dbReference>
<evidence type="ECO:0000259" key="11">
    <source>
        <dbReference type="Pfam" id="PF21365"/>
    </source>
</evidence>
<dbReference type="OrthoDB" id="5839090at2759"/>
<evidence type="ECO:0000313" key="13">
    <source>
        <dbReference type="EnsemblPlants" id="Pp3c7_14540V3.1"/>
    </source>
</evidence>
<evidence type="ECO:0000256" key="4">
    <source>
        <dbReference type="ARBA" id="ARBA00023180"/>
    </source>
</evidence>
<evidence type="ECO:0000256" key="5">
    <source>
        <dbReference type="ARBA" id="ARBA00023295"/>
    </source>
</evidence>
<dbReference type="Gramene" id="Pp3c7_14540V3.2">
    <property type="protein sequence ID" value="Pp3c7_14540V3.2"/>
    <property type="gene ID" value="Pp3c7_14540"/>
</dbReference>
<keyword evidence="5 7" id="KW-0326">Glycosidase</keyword>
<dbReference type="SUPFAM" id="SSF51011">
    <property type="entry name" value="Glycosyl hydrolase domain"/>
    <property type="match status" value="1"/>
</dbReference>
<keyword evidence="2 8" id="KW-0732">Signal</keyword>
<dbReference type="GO" id="GO:0030246">
    <property type="term" value="F:carbohydrate binding"/>
    <property type="evidence" value="ECO:0007669"/>
    <property type="project" value="InterPro"/>
</dbReference>
<dbReference type="FunFam" id="2.60.40.1180:FF:000044">
    <property type="entry name" value="Alpha-glucosidase 1"/>
    <property type="match status" value="1"/>
</dbReference>
<keyword evidence="4" id="KW-0325">Glycoprotein</keyword>
<dbReference type="GO" id="GO:0004553">
    <property type="term" value="F:hydrolase activity, hydrolyzing O-glycosyl compounds"/>
    <property type="evidence" value="ECO:0000318"/>
    <property type="project" value="GO_Central"/>
</dbReference>
<dbReference type="Pfam" id="PF21365">
    <property type="entry name" value="Glyco_hydro_31_3rd"/>
    <property type="match status" value="1"/>
</dbReference>
<dbReference type="AlphaFoldDB" id="A0A2K1KBQ6"/>
<dbReference type="Pfam" id="PF13802">
    <property type="entry name" value="Gal_mutarotas_2"/>
    <property type="match status" value="1"/>
</dbReference>
<evidence type="ECO:0000259" key="10">
    <source>
        <dbReference type="Pfam" id="PF13802"/>
    </source>
</evidence>
<dbReference type="RefSeq" id="XP_073391280.1">
    <property type="nucleotide sequence ID" value="XM_073535179.1"/>
</dbReference>
<gene>
    <name evidence="13" type="primary">LOC112284528</name>
    <name evidence="12" type="ORF">PHYPA_010388</name>
</gene>
<dbReference type="EMBL" id="ABEU02000007">
    <property type="protein sequence ID" value="PNR51202.1"/>
    <property type="molecule type" value="Genomic_DNA"/>
</dbReference>
<name>A0A2K1KBQ6_PHYPA</name>
<evidence type="ECO:0000256" key="7">
    <source>
        <dbReference type="RuleBase" id="RU361185"/>
    </source>
</evidence>
<dbReference type="InterPro" id="IPR017853">
    <property type="entry name" value="GH"/>
</dbReference>
<feature type="domain" description="Glycoside hydrolase family 31 TIM barrel" evidence="9">
    <location>
        <begin position="307"/>
        <end position="681"/>
    </location>
</feature>
<dbReference type="STRING" id="3218.A0A2K1KBQ6"/>
<dbReference type="SUPFAM" id="SSF74650">
    <property type="entry name" value="Galactose mutarotase-like"/>
    <property type="match status" value="1"/>
</dbReference>
<dbReference type="KEGG" id="ppp:112284528"/>
<dbReference type="CDD" id="cd14752">
    <property type="entry name" value="GH31_N"/>
    <property type="match status" value="1"/>
</dbReference>
<accession>A0A2K1KBQ6</accession>
<evidence type="ECO:0000256" key="8">
    <source>
        <dbReference type="SAM" id="SignalP"/>
    </source>
</evidence>
<sequence>MSIESASLRMLTGMAAVRVMMLLALVLPTVSTIADLSSGYRMTEINELADGSGVVAHLELTSGCETYGPNLKELRLTARYEDGGRVHIHITDPLLPRWEIPDMLIPRDRVEHIPIGQSTSPIRFTETSYTLKRESNWIASHQLKITWTKDPFSFSIIRRSNGDVLFNTLPEAEGGRYAFNPMVFKDQYLEISTRLPQNSCLYGLGESTRPSGMRLVPGQSYTLWATDIGSWNLDFPLYGSYPFLMDMRPDGQTHGVLFLNSNGMDIEYKSGDSLTFQVIGGVFDFYFFAGPSPMGVVDEYTQLVGRPAAMPYWSFGFHQARYGYKDIEELESVLAKYDAINFPVESIWADIDHMDGYRDFTLHPEHFPEKRMRSFVQGLHLKNQKLVMILDPGIKIDETYATFTRGRELGVYLRNGTGDGYYVTQVWPGATHIPDFLHPNALDWWTKEVEEFYKIVPFDGIWLDMNEPANFCSGPNCWFDPAVPCIIIDSCCMTCDNDPDKLTRWDNPPYKINGYKSKLPIYKNTVATSALHYDGTPVYNTHNVYGMAEGLATYKALEKVQKKRPFVLSRSSFVGGGAHSAHWTGDNGATWTDMKHSIASMLNSGLFGVPMVGVDLCGFYMETNEELCERWTQLGAFYPFARSHSDIHTGPQEIYLWKSVTETASKAFYWRYRLLPFFYTLMYEAHTSGAPIARPLFFEYWEDKETWEIDTQFLLGSSILVSPVLEPNQTSVRAYFPKGIWYNLFDTSDVIRAEDHGIWKHLSAPKDTINVHVRRGSIVPMQDFAMTTTLARKTPFSLLVAFAPSFHFAEFCAAGRSIVCRGIDREFATGQIYLDDDAQPTMDITEGRASLVKLEAIRTYGHYVLRSTVTQPDCAINQRLIINTVVVLGLQARPFSVHLNGRLASVQVNANDSMMELSGLNLFVREAFELIWNIMPNGNGVHSR</sequence>
<dbReference type="PANTHER" id="PTHR22762:SF133">
    <property type="entry name" value="P-TYPE DOMAIN-CONTAINING PROTEIN"/>
    <property type="match status" value="1"/>
</dbReference>
<evidence type="ECO:0000256" key="1">
    <source>
        <dbReference type="ARBA" id="ARBA00007806"/>
    </source>
</evidence>
<dbReference type="InterPro" id="IPR030458">
    <property type="entry name" value="Glyco_hydro_31_AS"/>
</dbReference>
<dbReference type="PANTHER" id="PTHR22762">
    <property type="entry name" value="ALPHA-GLUCOSIDASE"/>
    <property type="match status" value="1"/>
</dbReference>
<dbReference type="InterPro" id="IPR025887">
    <property type="entry name" value="Glyco_hydro_31_N_dom"/>
</dbReference>
<dbReference type="PROSITE" id="PS00129">
    <property type="entry name" value="GLYCOSYL_HYDROL_F31_1"/>
    <property type="match status" value="1"/>
</dbReference>
<dbReference type="EnsemblPlants" id="Pp3c7_14540V3.2">
    <property type="protein sequence ID" value="Pp3c7_14540V3.2"/>
    <property type="gene ID" value="Pp3c7_14540"/>
</dbReference>
<evidence type="ECO:0000313" key="14">
    <source>
        <dbReference type="Proteomes" id="UP000006727"/>
    </source>
</evidence>
<dbReference type="Gene3D" id="3.20.20.80">
    <property type="entry name" value="Glycosidases"/>
    <property type="match status" value="1"/>
</dbReference>
<dbReference type="Gramene" id="Pp3c7_14540V3.3">
    <property type="protein sequence ID" value="Pp3c7_14540V3.3"/>
    <property type="gene ID" value="Pp3c7_14540"/>
</dbReference>
<evidence type="ECO:0000313" key="12">
    <source>
        <dbReference type="EMBL" id="PNR51202.1"/>
    </source>
</evidence>
<dbReference type="RefSeq" id="XP_024380169.1">
    <property type="nucleotide sequence ID" value="XM_024524401.2"/>
</dbReference>
<feature type="signal peptide" evidence="8">
    <location>
        <begin position="1"/>
        <end position="32"/>
    </location>
</feature>
<evidence type="ECO:0000259" key="9">
    <source>
        <dbReference type="Pfam" id="PF01055"/>
    </source>
</evidence>
<evidence type="ECO:0000256" key="2">
    <source>
        <dbReference type="ARBA" id="ARBA00022729"/>
    </source>
</evidence>
<keyword evidence="3 7" id="KW-0378">Hydrolase</keyword>
<protein>
    <recommendedName>
        <fullName evidence="6">Maltase</fullName>
    </recommendedName>
</protein>
<evidence type="ECO:0000256" key="3">
    <source>
        <dbReference type="ARBA" id="ARBA00022801"/>
    </source>
</evidence>
<dbReference type="InterPro" id="IPR013780">
    <property type="entry name" value="Glyco_hydro_b"/>
</dbReference>
<dbReference type="InterPro" id="IPR048395">
    <property type="entry name" value="Glyco_hydro_31_C"/>
</dbReference>
<dbReference type="InterPro" id="IPR000322">
    <property type="entry name" value="Glyco_hydro_31_TIM"/>
</dbReference>
<evidence type="ECO:0000256" key="6">
    <source>
        <dbReference type="ARBA" id="ARBA00041343"/>
    </source>
</evidence>
<organism evidence="12">
    <name type="scientific">Physcomitrium patens</name>
    <name type="common">Spreading-leaved earth moss</name>
    <name type="synonym">Physcomitrella patens</name>
    <dbReference type="NCBI Taxonomy" id="3218"/>
    <lineage>
        <taxon>Eukaryota</taxon>
        <taxon>Viridiplantae</taxon>
        <taxon>Streptophyta</taxon>
        <taxon>Embryophyta</taxon>
        <taxon>Bryophyta</taxon>
        <taxon>Bryophytina</taxon>
        <taxon>Bryopsida</taxon>
        <taxon>Funariidae</taxon>
        <taxon>Funariales</taxon>
        <taxon>Funariaceae</taxon>
        <taxon>Physcomitrium</taxon>
    </lineage>
</organism>
<dbReference type="SUPFAM" id="SSF51445">
    <property type="entry name" value="(Trans)glycosidases"/>
    <property type="match status" value="1"/>
</dbReference>
<reference evidence="13" key="3">
    <citation type="submission" date="2020-12" db="UniProtKB">
        <authorList>
            <consortium name="EnsemblPlants"/>
        </authorList>
    </citation>
    <scope>IDENTIFICATION</scope>
</reference>
<keyword evidence="14" id="KW-1185">Reference proteome</keyword>
<dbReference type="Pfam" id="PF01055">
    <property type="entry name" value="Glyco_hydro_31_2nd"/>
    <property type="match status" value="1"/>
</dbReference>
<dbReference type="GO" id="GO:0005975">
    <property type="term" value="P:carbohydrate metabolic process"/>
    <property type="evidence" value="ECO:0007669"/>
    <property type="project" value="InterPro"/>
</dbReference>
<feature type="domain" description="Glycoside hydrolase family 31 N-terminal" evidence="10">
    <location>
        <begin position="124"/>
        <end position="265"/>
    </location>
</feature>
<dbReference type="EnsemblPlants" id="Pp3c7_14540V3.1">
    <property type="protein sequence ID" value="Pp3c7_14540V3.1"/>
    <property type="gene ID" value="Pp3c7_14540"/>
</dbReference>